<dbReference type="PROSITE" id="PS00170">
    <property type="entry name" value="CSA_PPIASE_1"/>
    <property type="match status" value="1"/>
</dbReference>
<evidence type="ECO:0000256" key="3">
    <source>
        <dbReference type="RuleBase" id="RU363019"/>
    </source>
</evidence>
<evidence type="ECO:0000256" key="2">
    <source>
        <dbReference type="ARBA" id="ARBA00023235"/>
    </source>
</evidence>
<dbReference type="AlphaFoldDB" id="A0A2H0TEQ5"/>
<dbReference type="PANTHER" id="PTHR45625">
    <property type="entry name" value="PEPTIDYL-PROLYL CIS-TRANS ISOMERASE-RELATED"/>
    <property type="match status" value="1"/>
</dbReference>
<evidence type="ECO:0000313" key="6">
    <source>
        <dbReference type="Proteomes" id="UP000229383"/>
    </source>
</evidence>
<protein>
    <recommendedName>
        <fullName evidence="3">Peptidyl-prolyl cis-trans isomerase</fullName>
        <shortName evidence="3">PPIase</shortName>
        <ecNumber evidence="3">5.2.1.8</ecNumber>
    </recommendedName>
</protein>
<dbReference type="SUPFAM" id="SSF50891">
    <property type="entry name" value="Cyclophilin-like"/>
    <property type="match status" value="1"/>
</dbReference>
<gene>
    <name evidence="5" type="ORF">COU46_03640</name>
</gene>
<accession>A0A2H0TEQ5</accession>
<comment type="function">
    <text evidence="3">PPIases accelerate the folding of proteins. It catalyzes the cis-trans isomerization of proline imidic peptide bonds in oligopeptides.</text>
</comment>
<proteinExistence type="inferred from homology"/>
<keyword evidence="2 3" id="KW-0413">Isomerase</keyword>
<dbReference type="CDD" id="cd00317">
    <property type="entry name" value="cyclophilin"/>
    <property type="match status" value="1"/>
</dbReference>
<comment type="catalytic activity">
    <reaction evidence="3">
        <text>[protein]-peptidylproline (omega=180) = [protein]-peptidylproline (omega=0)</text>
        <dbReference type="Rhea" id="RHEA:16237"/>
        <dbReference type="Rhea" id="RHEA-COMP:10747"/>
        <dbReference type="Rhea" id="RHEA-COMP:10748"/>
        <dbReference type="ChEBI" id="CHEBI:83833"/>
        <dbReference type="ChEBI" id="CHEBI:83834"/>
        <dbReference type="EC" id="5.2.1.8"/>
    </reaction>
</comment>
<dbReference type="Gene3D" id="2.40.100.10">
    <property type="entry name" value="Cyclophilin-like"/>
    <property type="match status" value="1"/>
</dbReference>
<dbReference type="EMBL" id="PFCN01000041">
    <property type="protein sequence ID" value="PIR70026.1"/>
    <property type="molecule type" value="Genomic_DNA"/>
</dbReference>
<sequence>MKRCIPLAVLLVITGLVLAWFLYPWGNNSAKEENITPPIQNETAEENLNNINDQEIQNMTATFKTNKGDIVIELFTEKMPITTGNFIKLTKEGFYDGTKFHRVIKGFMIQGGDPNTKGANTATYGQGGPGYTIQDEFVEGLSNVHGTISMANTGQANSGGSQFFINLVDNSFLDFNKEPMASKHPVFGLVIEGMDVVNAIANVATGARDMPINPVIIKKIVLGE</sequence>
<dbReference type="InterPro" id="IPR020892">
    <property type="entry name" value="Cyclophilin-type_PPIase_CS"/>
</dbReference>
<dbReference type="InterPro" id="IPR044666">
    <property type="entry name" value="Cyclophilin_A-like"/>
</dbReference>
<dbReference type="InterPro" id="IPR029000">
    <property type="entry name" value="Cyclophilin-like_dom_sf"/>
</dbReference>
<comment type="similarity">
    <text evidence="3">Belongs to the cyclophilin-type PPIase family.</text>
</comment>
<organism evidence="5 6">
    <name type="scientific">Candidatus Niyogibacteria bacterium CG10_big_fil_rev_8_21_14_0_10_42_19</name>
    <dbReference type="NCBI Taxonomy" id="1974725"/>
    <lineage>
        <taxon>Bacteria</taxon>
        <taxon>Candidatus Niyogiibacteriota</taxon>
    </lineage>
</organism>
<evidence type="ECO:0000313" key="5">
    <source>
        <dbReference type="EMBL" id="PIR70026.1"/>
    </source>
</evidence>
<comment type="caution">
    <text evidence="5">The sequence shown here is derived from an EMBL/GenBank/DDBJ whole genome shotgun (WGS) entry which is preliminary data.</text>
</comment>
<evidence type="ECO:0000259" key="4">
    <source>
        <dbReference type="PROSITE" id="PS50072"/>
    </source>
</evidence>
<dbReference type="GO" id="GO:0003755">
    <property type="term" value="F:peptidyl-prolyl cis-trans isomerase activity"/>
    <property type="evidence" value="ECO:0007669"/>
    <property type="project" value="UniProtKB-UniRule"/>
</dbReference>
<keyword evidence="1 3" id="KW-0697">Rotamase</keyword>
<dbReference type="EC" id="5.2.1.8" evidence="3"/>
<dbReference type="PRINTS" id="PR00153">
    <property type="entry name" value="CSAPPISMRASE"/>
</dbReference>
<feature type="domain" description="PPIase cyclophilin-type" evidence="4">
    <location>
        <begin position="68"/>
        <end position="222"/>
    </location>
</feature>
<evidence type="ECO:0000256" key="1">
    <source>
        <dbReference type="ARBA" id="ARBA00023110"/>
    </source>
</evidence>
<dbReference type="PROSITE" id="PS50072">
    <property type="entry name" value="CSA_PPIASE_2"/>
    <property type="match status" value="1"/>
</dbReference>
<dbReference type="PANTHER" id="PTHR45625:SF4">
    <property type="entry name" value="PEPTIDYLPROLYL ISOMERASE DOMAIN AND WD REPEAT-CONTAINING PROTEIN 1"/>
    <property type="match status" value="1"/>
</dbReference>
<dbReference type="GO" id="GO:0006457">
    <property type="term" value="P:protein folding"/>
    <property type="evidence" value="ECO:0007669"/>
    <property type="project" value="InterPro"/>
</dbReference>
<reference evidence="6" key="1">
    <citation type="submission" date="2017-09" db="EMBL/GenBank/DDBJ databases">
        <title>Depth-based differentiation of microbial function through sediment-hosted aquifers and enrichment of novel symbionts in the deep terrestrial subsurface.</title>
        <authorList>
            <person name="Probst A.J."/>
            <person name="Ladd B."/>
            <person name="Jarett J.K."/>
            <person name="Geller-Mcgrath D.E."/>
            <person name="Sieber C.M.K."/>
            <person name="Emerson J.B."/>
            <person name="Anantharaman K."/>
            <person name="Thomas B.C."/>
            <person name="Malmstrom R."/>
            <person name="Stieglmeier M."/>
            <person name="Klingl A."/>
            <person name="Woyke T."/>
            <person name="Ryan C.M."/>
            <person name="Banfield J.F."/>
        </authorList>
    </citation>
    <scope>NUCLEOTIDE SEQUENCE [LARGE SCALE GENOMIC DNA]</scope>
</reference>
<dbReference type="InterPro" id="IPR002130">
    <property type="entry name" value="Cyclophilin-type_PPIase_dom"/>
</dbReference>
<name>A0A2H0TEQ5_9BACT</name>
<dbReference type="Pfam" id="PF00160">
    <property type="entry name" value="Pro_isomerase"/>
    <property type="match status" value="1"/>
</dbReference>
<dbReference type="Proteomes" id="UP000229383">
    <property type="component" value="Unassembled WGS sequence"/>
</dbReference>